<evidence type="ECO:0000313" key="3">
    <source>
        <dbReference type="EMBL" id="KAG2612349.1"/>
    </source>
</evidence>
<feature type="region of interest" description="Disordered" evidence="1">
    <location>
        <begin position="42"/>
        <end position="85"/>
    </location>
</feature>
<dbReference type="AlphaFoldDB" id="A0A8T0TWQ1"/>
<protein>
    <submittedName>
        <fullName evidence="3">Uncharacterized protein</fullName>
    </submittedName>
</protein>
<dbReference type="EMBL" id="CM029043">
    <property type="protein sequence ID" value="KAG2612349.1"/>
    <property type="molecule type" value="Genomic_DNA"/>
</dbReference>
<reference evidence="3" key="1">
    <citation type="submission" date="2020-05" db="EMBL/GenBank/DDBJ databases">
        <title>WGS assembly of Panicum virgatum.</title>
        <authorList>
            <person name="Lovell J.T."/>
            <person name="Jenkins J."/>
            <person name="Shu S."/>
            <person name="Juenger T.E."/>
            <person name="Schmutz J."/>
        </authorList>
    </citation>
    <scope>NUCLEOTIDE SEQUENCE</scope>
    <source>
        <strain evidence="3">AP13</strain>
    </source>
</reference>
<sequence>MEIQWLSQGSSSRAIWGDLLRLPPHPPSRFFLTGDLAATFCAPHPPIPPRRPPAPPPPAIWRRPPAPPHPPRAHDLSPPSRRTPASPPRLLAHFALALNVQDPVRCGQGQGVMYRSNDMQQVWRSLKEVEELVSKQKANHHEMLSINMFGFTTCIHTTMCMHISLCVVIIFMCQFSFILSVS</sequence>
<keyword evidence="4" id="KW-1185">Reference proteome</keyword>
<name>A0A8T0TWQ1_PANVG</name>
<feature type="compositionally biased region" description="Pro residues" evidence="1">
    <location>
        <begin position="43"/>
        <end position="70"/>
    </location>
</feature>
<feature type="compositionally biased region" description="Low complexity" evidence="1">
    <location>
        <begin position="76"/>
        <end position="85"/>
    </location>
</feature>
<accession>A0A8T0TWQ1</accession>
<evidence type="ECO:0000256" key="1">
    <source>
        <dbReference type="SAM" id="MobiDB-lite"/>
    </source>
</evidence>
<evidence type="ECO:0000313" key="4">
    <source>
        <dbReference type="Proteomes" id="UP000823388"/>
    </source>
</evidence>
<dbReference type="Proteomes" id="UP000823388">
    <property type="component" value="Chromosome 4K"/>
</dbReference>
<keyword evidence="2" id="KW-0472">Membrane</keyword>
<feature type="transmembrane region" description="Helical" evidence="2">
    <location>
        <begin position="161"/>
        <end position="181"/>
    </location>
</feature>
<gene>
    <name evidence="3" type="ORF">PVAP13_4KG275000</name>
</gene>
<keyword evidence="2" id="KW-0812">Transmembrane</keyword>
<keyword evidence="2" id="KW-1133">Transmembrane helix</keyword>
<proteinExistence type="predicted"/>
<organism evidence="3 4">
    <name type="scientific">Panicum virgatum</name>
    <name type="common">Blackwell switchgrass</name>
    <dbReference type="NCBI Taxonomy" id="38727"/>
    <lineage>
        <taxon>Eukaryota</taxon>
        <taxon>Viridiplantae</taxon>
        <taxon>Streptophyta</taxon>
        <taxon>Embryophyta</taxon>
        <taxon>Tracheophyta</taxon>
        <taxon>Spermatophyta</taxon>
        <taxon>Magnoliopsida</taxon>
        <taxon>Liliopsida</taxon>
        <taxon>Poales</taxon>
        <taxon>Poaceae</taxon>
        <taxon>PACMAD clade</taxon>
        <taxon>Panicoideae</taxon>
        <taxon>Panicodae</taxon>
        <taxon>Paniceae</taxon>
        <taxon>Panicinae</taxon>
        <taxon>Panicum</taxon>
        <taxon>Panicum sect. Hiantes</taxon>
    </lineage>
</organism>
<evidence type="ECO:0000256" key="2">
    <source>
        <dbReference type="SAM" id="Phobius"/>
    </source>
</evidence>
<comment type="caution">
    <text evidence="3">The sequence shown here is derived from an EMBL/GenBank/DDBJ whole genome shotgun (WGS) entry which is preliminary data.</text>
</comment>